<proteinExistence type="predicted"/>
<dbReference type="EMBL" id="NUXH01000110">
    <property type="protein sequence ID" value="PFL58246.1"/>
    <property type="molecule type" value="Genomic_DNA"/>
</dbReference>
<gene>
    <name evidence="1" type="ORF">COJ30_23300</name>
</gene>
<dbReference type="Proteomes" id="UP000222851">
    <property type="component" value="Unassembled WGS sequence"/>
</dbReference>
<name>A0A2B0X2C9_BACAN</name>
<organism evidence="1 2">
    <name type="scientific">Bacillus anthracis</name>
    <name type="common">anthrax bacterium</name>
    <dbReference type="NCBI Taxonomy" id="1392"/>
    <lineage>
        <taxon>Bacteria</taxon>
        <taxon>Bacillati</taxon>
        <taxon>Bacillota</taxon>
        <taxon>Bacilli</taxon>
        <taxon>Bacillales</taxon>
        <taxon>Bacillaceae</taxon>
        <taxon>Bacillus</taxon>
        <taxon>Bacillus cereus group</taxon>
    </lineage>
</organism>
<dbReference type="AlphaFoldDB" id="A0A2B0X2C9"/>
<protein>
    <submittedName>
        <fullName evidence="1">Uncharacterized protein</fullName>
    </submittedName>
</protein>
<evidence type="ECO:0000313" key="2">
    <source>
        <dbReference type="Proteomes" id="UP000222851"/>
    </source>
</evidence>
<accession>A0A2B0X2C9</accession>
<comment type="caution">
    <text evidence="1">The sequence shown here is derived from an EMBL/GenBank/DDBJ whole genome shotgun (WGS) entry which is preliminary data.</text>
</comment>
<sequence length="61" mass="7529">MNLQNHTKTYKFVTKNSKIFLFFFIDTFLLKRDKIYLISNQIVSYNQKDIHLQQIEMKRSR</sequence>
<evidence type="ECO:0000313" key="1">
    <source>
        <dbReference type="EMBL" id="PFL58246.1"/>
    </source>
</evidence>
<reference evidence="1 2" key="1">
    <citation type="submission" date="2017-09" db="EMBL/GenBank/DDBJ databases">
        <title>Large-scale bioinformatics analysis of Bacillus genomes uncovers conserved roles of natural products in bacterial physiology.</title>
        <authorList>
            <consortium name="Agbiome Team Llc"/>
            <person name="Bleich R.M."/>
            <person name="Grubbs K.J."/>
            <person name="Santa Maria K.C."/>
            <person name="Allen S.E."/>
            <person name="Farag S."/>
            <person name="Shank E.A."/>
            <person name="Bowers A."/>
        </authorList>
    </citation>
    <scope>NUCLEOTIDE SEQUENCE [LARGE SCALE GENOMIC DNA]</scope>
    <source>
        <strain evidence="1 2">AFS081271</strain>
    </source>
</reference>